<evidence type="ECO:0000256" key="2">
    <source>
        <dbReference type="ARBA" id="ARBA00022691"/>
    </source>
</evidence>
<evidence type="ECO:0000256" key="5">
    <source>
        <dbReference type="ARBA" id="ARBA00023014"/>
    </source>
</evidence>
<keyword evidence="5" id="KW-0411">Iron-sulfur</keyword>
<evidence type="ECO:0000256" key="3">
    <source>
        <dbReference type="ARBA" id="ARBA00022723"/>
    </source>
</evidence>
<dbReference type="SUPFAM" id="SSF102114">
    <property type="entry name" value="Radical SAM enzymes"/>
    <property type="match status" value="1"/>
</dbReference>
<accession>A0AAE6BHX2</accession>
<feature type="domain" description="Radical SAM core" evidence="6">
    <location>
        <begin position="14"/>
        <end position="225"/>
    </location>
</feature>
<dbReference type="InterPro" id="IPR050377">
    <property type="entry name" value="Radical_SAM_PqqE_MftC-like"/>
</dbReference>
<evidence type="ECO:0000259" key="6">
    <source>
        <dbReference type="PROSITE" id="PS51918"/>
    </source>
</evidence>
<sequence length="344" mass="38991">MRYVMGRVDIGNNKRMIRNVALELTEACNYKCVMCDYWRLTAPNSMTVESAKAFLDLFPGDTLKSALITGGEPLLNRHWREIAALLPPGARKSICTNGSPILVKNRDIGEYFDRVTVSIDGARRETFASIRGYDHLHGIFDALETLKSLYPNIIVYLKMTIQRQNFREVVELMDVASRLAFVDGVGFGVLDFSESAFAFDREEFERDPYVKATLLTDSEIEEFEEFVFDFESRYEREIASGFVYEGDLRRYLNRFKSLRGHPCAPQPRSCIIPNVSAVLRADGKILGCYFLPSEITIDEVIASGVERLEELACRHTSVGNPTCARCDQLLFRNSPFELPKSAAL</sequence>
<dbReference type="InterPro" id="IPR007197">
    <property type="entry name" value="rSAM"/>
</dbReference>
<dbReference type="PANTHER" id="PTHR11228">
    <property type="entry name" value="RADICAL SAM DOMAIN PROTEIN"/>
    <property type="match status" value="1"/>
</dbReference>
<dbReference type="EMBL" id="CP039901">
    <property type="protein sequence ID" value="QCL82899.1"/>
    <property type="molecule type" value="Genomic_DNA"/>
</dbReference>
<dbReference type="CDD" id="cd01335">
    <property type="entry name" value="Radical_SAM"/>
    <property type="match status" value="1"/>
</dbReference>
<keyword evidence="2" id="KW-0949">S-adenosyl-L-methionine</keyword>
<dbReference type="Proteomes" id="UP000298579">
    <property type="component" value="Plasmid pAtCFBP5877c"/>
</dbReference>
<dbReference type="Gene3D" id="3.20.20.70">
    <property type="entry name" value="Aldolase class I"/>
    <property type="match status" value="1"/>
</dbReference>
<evidence type="ECO:0000256" key="4">
    <source>
        <dbReference type="ARBA" id="ARBA00023004"/>
    </source>
</evidence>
<dbReference type="InterPro" id="IPR058240">
    <property type="entry name" value="rSAM_sf"/>
</dbReference>
<comment type="cofactor">
    <cofactor evidence="1">
        <name>[4Fe-4S] cluster</name>
        <dbReference type="ChEBI" id="CHEBI:49883"/>
    </cofactor>
</comment>
<dbReference type="PANTHER" id="PTHR11228:SF7">
    <property type="entry name" value="PQQA PEPTIDE CYCLASE"/>
    <property type="match status" value="1"/>
</dbReference>
<reference evidence="7 8" key="1">
    <citation type="submission" date="2019-04" db="EMBL/GenBank/DDBJ databases">
        <title>Complete genome sequence of Agrobacterium tumefaciens CFBP5877.</title>
        <authorList>
            <person name="Huang Y.-Y."/>
            <person name="Chiang H.-Y."/>
            <person name="Chou L."/>
            <person name="Lai E.-M."/>
            <person name="Kuo C.-H."/>
        </authorList>
    </citation>
    <scope>NUCLEOTIDE SEQUENCE [LARGE SCALE GENOMIC DNA]</scope>
    <source>
        <strain evidence="7 8">CFBP5877</strain>
        <plasmid evidence="8">patcfbp5877c</plasmid>
    </source>
</reference>
<dbReference type="GO" id="GO:0046872">
    <property type="term" value="F:metal ion binding"/>
    <property type="evidence" value="ECO:0007669"/>
    <property type="project" value="UniProtKB-KW"/>
</dbReference>
<dbReference type="SFLD" id="SFLDG01067">
    <property type="entry name" value="SPASM/twitch_domain_containing"/>
    <property type="match status" value="1"/>
</dbReference>
<evidence type="ECO:0000256" key="1">
    <source>
        <dbReference type="ARBA" id="ARBA00001966"/>
    </source>
</evidence>
<keyword evidence="7" id="KW-0614">Plasmid</keyword>
<dbReference type="AlphaFoldDB" id="A0AAE6BHX2"/>
<dbReference type="InterPro" id="IPR013785">
    <property type="entry name" value="Aldolase_TIM"/>
</dbReference>
<name>A0AAE6BHX2_AGRTU</name>
<protein>
    <submittedName>
        <fullName evidence="7">Radical SAM protein</fullName>
    </submittedName>
</protein>
<evidence type="ECO:0000313" key="7">
    <source>
        <dbReference type="EMBL" id="QCL82899.1"/>
    </source>
</evidence>
<evidence type="ECO:0000313" key="8">
    <source>
        <dbReference type="Proteomes" id="UP000298579"/>
    </source>
</evidence>
<keyword evidence="3" id="KW-0479">Metal-binding</keyword>
<dbReference type="GO" id="GO:0051536">
    <property type="term" value="F:iron-sulfur cluster binding"/>
    <property type="evidence" value="ECO:0007669"/>
    <property type="project" value="UniProtKB-KW"/>
</dbReference>
<dbReference type="GO" id="GO:0003824">
    <property type="term" value="F:catalytic activity"/>
    <property type="evidence" value="ECO:0007669"/>
    <property type="project" value="InterPro"/>
</dbReference>
<gene>
    <name evidence="7" type="ORF">CFBP5877_27710</name>
</gene>
<dbReference type="SFLD" id="SFLDS00029">
    <property type="entry name" value="Radical_SAM"/>
    <property type="match status" value="1"/>
</dbReference>
<geneLocation type="plasmid" evidence="8">
    <name>patcfbp5877c</name>
</geneLocation>
<keyword evidence="4" id="KW-0408">Iron</keyword>
<dbReference type="Pfam" id="PF04055">
    <property type="entry name" value="Radical_SAM"/>
    <property type="match status" value="1"/>
</dbReference>
<proteinExistence type="predicted"/>
<dbReference type="PROSITE" id="PS51918">
    <property type="entry name" value="RADICAL_SAM"/>
    <property type="match status" value="1"/>
</dbReference>
<organism evidence="7 8">
    <name type="scientific">Agrobacterium tumefaciens</name>
    <dbReference type="NCBI Taxonomy" id="358"/>
    <lineage>
        <taxon>Bacteria</taxon>
        <taxon>Pseudomonadati</taxon>
        <taxon>Pseudomonadota</taxon>
        <taxon>Alphaproteobacteria</taxon>
        <taxon>Hyphomicrobiales</taxon>
        <taxon>Rhizobiaceae</taxon>
        <taxon>Rhizobium/Agrobacterium group</taxon>
        <taxon>Agrobacterium</taxon>
        <taxon>Agrobacterium tumefaciens complex</taxon>
    </lineage>
</organism>